<sequence length="440" mass="49745">MSAGYTRFAALSLMLFASLSVSMGNAQAADAVPGEQWCDRPVDDIRFVGNKVTRAQVIERELMQKPGQYCSLDDIIDGMQNIMDLGLFKSIRAELDLAEGQLILSYLVVEKIFFLPLPRISRTSDGELRLGAQLRWDNFMGRLHQLKLTSEKRQEDDGRGRAGYVHSLEYNVPRFFGSRYGMSVDASVERRNAELSRDDEIYGETLRKSRRASLRLTRWANDSLGISGLSYFGGAGFEIRDYQMRSGVKGPFSDGENLALEAGFGIQRVHQEPYRRRGHYYGGSLAFADKVLGADFRYVRLEAEGRWYLALQKPQTNFNIRARLRWSDSAPFGERSYQIGGGELLRGMESGAHSGNILTLLNVEYLSGFFAYPAWRWLVFMDAGNVYLQSDVDLFRQHVRGGVGLRRKVEALTNADLRLDLAWDPVEGKVKPYLSTSLTF</sequence>
<dbReference type="RefSeq" id="WP_157736291.1">
    <property type="nucleotide sequence ID" value="NZ_CP018632.1"/>
</dbReference>
<dbReference type="Proteomes" id="UP000250079">
    <property type="component" value="Chromosome"/>
</dbReference>
<comment type="subcellular location">
    <subcellularLocation>
        <location evidence="1">Membrane</location>
    </subcellularLocation>
</comment>
<evidence type="ECO:0000313" key="7">
    <source>
        <dbReference type="Proteomes" id="UP000250079"/>
    </source>
</evidence>
<name>A0A2Z2NVZ2_9GAMM</name>
<accession>A0A2Z2NVZ2</accession>
<keyword evidence="3" id="KW-0732">Signal</keyword>
<dbReference type="OrthoDB" id="5778797at2"/>
<dbReference type="InterPro" id="IPR010827">
    <property type="entry name" value="BamA/TamA_POTRA"/>
</dbReference>
<feature type="domain" description="POTRA" evidence="5">
    <location>
        <begin position="42"/>
        <end position="111"/>
    </location>
</feature>
<proteinExistence type="predicted"/>
<dbReference type="GO" id="GO:0019867">
    <property type="term" value="C:outer membrane"/>
    <property type="evidence" value="ECO:0007669"/>
    <property type="project" value="InterPro"/>
</dbReference>
<evidence type="ECO:0000256" key="2">
    <source>
        <dbReference type="ARBA" id="ARBA00023136"/>
    </source>
</evidence>
<dbReference type="KEGG" id="gai:IMCC3135_27270"/>
<dbReference type="EMBL" id="CP018632">
    <property type="protein sequence ID" value="ASJ75509.1"/>
    <property type="molecule type" value="Genomic_DNA"/>
</dbReference>
<reference evidence="6 7" key="1">
    <citation type="submission" date="2016-12" db="EMBL/GenBank/DDBJ databases">
        <authorList>
            <person name="Song W.-J."/>
            <person name="Kurnit D.M."/>
        </authorList>
    </citation>
    <scope>NUCLEOTIDE SEQUENCE [LARGE SCALE GENOMIC DNA]</scope>
    <source>
        <strain evidence="6 7">IMCC3135</strain>
    </source>
</reference>
<keyword evidence="7" id="KW-1185">Reference proteome</keyword>
<feature type="domain" description="Bacterial surface antigen (D15)" evidence="4">
    <location>
        <begin position="138"/>
        <end position="404"/>
    </location>
</feature>
<feature type="chain" id="PRO_5016247082" evidence="3">
    <location>
        <begin position="29"/>
        <end position="440"/>
    </location>
</feature>
<dbReference type="InterPro" id="IPR000184">
    <property type="entry name" value="Bac_surfAg_D15"/>
</dbReference>
<evidence type="ECO:0000259" key="5">
    <source>
        <dbReference type="Pfam" id="PF07244"/>
    </source>
</evidence>
<dbReference type="Gene3D" id="3.10.20.310">
    <property type="entry name" value="membrane protein fhac"/>
    <property type="match status" value="1"/>
</dbReference>
<feature type="signal peptide" evidence="3">
    <location>
        <begin position="1"/>
        <end position="28"/>
    </location>
</feature>
<evidence type="ECO:0000259" key="4">
    <source>
        <dbReference type="Pfam" id="PF01103"/>
    </source>
</evidence>
<dbReference type="AlphaFoldDB" id="A0A2Z2NVZ2"/>
<evidence type="ECO:0000313" key="6">
    <source>
        <dbReference type="EMBL" id="ASJ75509.1"/>
    </source>
</evidence>
<dbReference type="Pfam" id="PF07244">
    <property type="entry name" value="POTRA"/>
    <property type="match status" value="1"/>
</dbReference>
<evidence type="ECO:0000256" key="1">
    <source>
        <dbReference type="ARBA" id="ARBA00004370"/>
    </source>
</evidence>
<gene>
    <name evidence="6" type="primary">bamA_3</name>
    <name evidence="6" type="ORF">IMCC3135_27270</name>
</gene>
<keyword evidence="2" id="KW-0472">Membrane</keyword>
<dbReference type="Pfam" id="PF01103">
    <property type="entry name" value="Omp85"/>
    <property type="match status" value="1"/>
</dbReference>
<evidence type="ECO:0000256" key="3">
    <source>
        <dbReference type="SAM" id="SignalP"/>
    </source>
</evidence>
<dbReference type="Gene3D" id="2.40.160.50">
    <property type="entry name" value="membrane protein fhac: a member of the omp85/tpsb transporter family"/>
    <property type="match status" value="1"/>
</dbReference>
<organism evidence="6 7">
    <name type="scientific">Granulosicoccus antarcticus IMCC3135</name>
    <dbReference type="NCBI Taxonomy" id="1192854"/>
    <lineage>
        <taxon>Bacteria</taxon>
        <taxon>Pseudomonadati</taxon>
        <taxon>Pseudomonadota</taxon>
        <taxon>Gammaproteobacteria</taxon>
        <taxon>Chromatiales</taxon>
        <taxon>Granulosicoccaceae</taxon>
        <taxon>Granulosicoccus</taxon>
    </lineage>
</organism>
<protein>
    <submittedName>
        <fullName evidence="6">Outer membrane protein assembly factor BamA</fullName>
    </submittedName>
</protein>